<dbReference type="SUPFAM" id="SSF81411">
    <property type="entry name" value="Mitochondrial cytochrome c oxidase subunit VIa"/>
    <property type="match status" value="1"/>
</dbReference>
<reference evidence="9" key="4">
    <citation type="submission" date="2019-03" db="UniProtKB">
        <authorList>
            <consortium name="EnsemblPlants"/>
        </authorList>
    </citation>
    <scope>IDENTIFICATION</scope>
</reference>
<keyword evidence="8" id="KW-1133">Transmembrane helix</keyword>
<dbReference type="AlphaFoldDB" id="A0A453LWU2"/>
<dbReference type="PANTHER" id="PTHR11504">
    <property type="entry name" value="CYTOCHROME C OXIDASE POLYPEPTIDE VIA"/>
    <property type="match status" value="1"/>
</dbReference>
<evidence type="ECO:0000313" key="10">
    <source>
        <dbReference type="Proteomes" id="UP000015105"/>
    </source>
</evidence>
<dbReference type="PANTHER" id="PTHR11504:SF0">
    <property type="entry name" value="CYTOCHROME C OXIDASE SUBUNIT"/>
    <property type="match status" value="1"/>
</dbReference>
<dbReference type="EnsemblPlants" id="AET5Gv20937300.3">
    <property type="protein sequence ID" value="AET5Gv20937300.3"/>
    <property type="gene ID" value="AET5Gv20937300"/>
</dbReference>
<dbReference type="Pfam" id="PF02046">
    <property type="entry name" value="COX6A"/>
    <property type="match status" value="1"/>
</dbReference>
<keyword evidence="10" id="KW-1185">Reference proteome</keyword>
<evidence type="ECO:0000256" key="1">
    <source>
        <dbReference type="ARBA" id="ARBA00004273"/>
    </source>
</evidence>
<dbReference type="InterPro" id="IPR001349">
    <property type="entry name" value="Cyt_c_oxidase_su6a"/>
</dbReference>
<evidence type="ECO:0000313" key="9">
    <source>
        <dbReference type="EnsemblPlants" id="AET5Gv20937300.3"/>
    </source>
</evidence>
<accession>A0A453LWU2</accession>
<evidence type="ECO:0000256" key="3">
    <source>
        <dbReference type="ARBA" id="ARBA00022946"/>
    </source>
</evidence>
<evidence type="ECO:0000256" key="7">
    <source>
        <dbReference type="SAM" id="MobiDB-lite"/>
    </source>
</evidence>
<sequence>TGRARTRSDTERERASQPNRAPFPETRRHHHHPPMASLAARSGLRSLAARARAPAPATGGRRMSSSAHDDAYETAKWEKITIMGAVTCTLLAAWNLSKGHPHFDEPPAYPYLHIRNKEFPWGMNCLPLSTRAHFNAYFCNFLLGLTVCDVIFIKSDMV</sequence>
<evidence type="ECO:0008006" key="11">
    <source>
        <dbReference type="Google" id="ProtNLM"/>
    </source>
</evidence>
<keyword evidence="5 8" id="KW-0472">Membrane</keyword>
<reference evidence="10" key="1">
    <citation type="journal article" date="2014" name="Science">
        <title>Ancient hybridizations among the ancestral genomes of bread wheat.</title>
        <authorList>
            <consortium name="International Wheat Genome Sequencing Consortium,"/>
            <person name="Marcussen T."/>
            <person name="Sandve S.R."/>
            <person name="Heier L."/>
            <person name="Spannagl M."/>
            <person name="Pfeifer M."/>
            <person name="Jakobsen K.S."/>
            <person name="Wulff B.B."/>
            <person name="Steuernagel B."/>
            <person name="Mayer K.F."/>
            <person name="Olsen O.A."/>
        </authorList>
    </citation>
    <scope>NUCLEOTIDE SEQUENCE [LARGE SCALE GENOMIC DNA]</scope>
    <source>
        <strain evidence="10">cv. AL8/78</strain>
    </source>
</reference>
<keyword evidence="2" id="KW-0999">Mitochondrion inner membrane</keyword>
<evidence type="ECO:0000256" key="4">
    <source>
        <dbReference type="ARBA" id="ARBA00023128"/>
    </source>
</evidence>
<keyword evidence="4" id="KW-0496">Mitochondrion</keyword>
<dbReference type="GO" id="GO:0006123">
    <property type="term" value="P:mitochondrial electron transport, cytochrome c to oxygen"/>
    <property type="evidence" value="ECO:0007669"/>
    <property type="project" value="TreeGrafter"/>
</dbReference>
<protein>
    <recommendedName>
        <fullName evidence="11">Cytochrome c oxidase subunit 6a, mitochondrial</fullName>
    </recommendedName>
</protein>
<proteinExistence type="inferred from homology"/>
<keyword evidence="8" id="KW-0812">Transmembrane</keyword>
<keyword evidence="3" id="KW-0809">Transit peptide</keyword>
<evidence type="ECO:0000256" key="2">
    <source>
        <dbReference type="ARBA" id="ARBA00022792"/>
    </source>
</evidence>
<organism evidence="9 10">
    <name type="scientific">Aegilops tauschii subsp. strangulata</name>
    <name type="common">Goatgrass</name>
    <dbReference type="NCBI Taxonomy" id="200361"/>
    <lineage>
        <taxon>Eukaryota</taxon>
        <taxon>Viridiplantae</taxon>
        <taxon>Streptophyta</taxon>
        <taxon>Embryophyta</taxon>
        <taxon>Tracheophyta</taxon>
        <taxon>Spermatophyta</taxon>
        <taxon>Magnoliopsida</taxon>
        <taxon>Liliopsida</taxon>
        <taxon>Poales</taxon>
        <taxon>Poaceae</taxon>
        <taxon>BOP clade</taxon>
        <taxon>Pooideae</taxon>
        <taxon>Triticodae</taxon>
        <taxon>Triticeae</taxon>
        <taxon>Triticinae</taxon>
        <taxon>Aegilops</taxon>
    </lineage>
</organism>
<dbReference type="Gene3D" id="4.10.95.10">
    <property type="entry name" value="Cytochrome c oxidase, subunit VIa"/>
    <property type="match status" value="1"/>
</dbReference>
<dbReference type="Gramene" id="AET5Gv20937300.3">
    <property type="protein sequence ID" value="AET5Gv20937300.3"/>
    <property type="gene ID" value="AET5Gv20937300"/>
</dbReference>
<reference evidence="9" key="3">
    <citation type="journal article" date="2017" name="Nature">
        <title>Genome sequence of the progenitor of the wheat D genome Aegilops tauschii.</title>
        <authorList>
            <person name="Luo M.C."/>
            <person name="Gu Y.Q."/>
            <person name="Puiu D."/>
            <person name="Wang H."/>
            <person name="Twardziok S.O."/>
            <person name="Deal K.R."/>
            <person name="Huo N."/>
            <person name="Zhu T."/>
            <person name="Wang L."/>
            <person name="Wang Y."/>
            <person name="McGuire P.E."/>
            <person name="Liu S."/>
            <person name="Long H."/>
            <person name="Ramasamy R.K."/>
            <person name="Rodriguez J.C."/>
            <person name="Van S.L."/>
            <person name="Yuan L."/>
            <person name="Wang Z."/>
            <person name="Xia Z."/>
            <person name="Xiao L."/>
            <person name="Anderson O.D."/>
            <person name="Ouyang S."/>
            <person name="Liang Y."/>
            <person name="Zimin A.V."/>
            <person name="Pertea G."/>
            <person name="Qi P."/>
            <person name="Bennetzen J.L."/>
            <person name="Dai X."/>
            <person name="Dawson M.W."/>
            <person name="Muller H.G."/>
            <person name="Kugler K."/>
            <person name="Rivarola-Duarte L."/>
            <person name="Spannagl M."/>
            <person name="Mayer K.F.X."/>
            <person name="Lu F.H."/>
            <person name="Bevan M.W."/>
            <person name="Leroy P."/>
            <person name="Li P."/>
            <person name="You F.M."/>
            <person name="Sun Q."/>
            <person name="Liu Z."/>
            <person name="Lyons E."/>
            <person name="Wicker T."/>
            <person name="Salzberg S.L."/>
            <person name="Devos K.M."/>
            <person name="Dvorak J."/>
        </authorList>
    </citation>
    <scope>NUCLEOTIDE SEQUENCE [LARGE SCALE GENOMIC DNA]</scope>
    <source>
        <strain evidence="9">cv. AL8/78</strain>
    </source>
</reference>
<dbReference type="InterPro" id="IPR036418">
    <property type="entry name" value="Cyt_c_oxidase_su6a_sf"/>
</dbReference>
<dbReference type="STRING" id="200361.A0A453LWU2"/>
<evidence type="ECO:0000256" key="5">
    <source>
        <dbReference type="ARBA" id="ARBA00023136"/>
    </source>
</evidence>
<dbReference type="GO" id="GO:0005743">
    <property type="term" value="C:mitochondrial inner membrane"/>
    <property type="evidence" value="ECO:0007669"/>
    <property type="project" value="UniProtKB-SubCell"/>
</dbReference>
<feature type="region of interest" description="Disordered" evidence="7">
    <location>
        <begin position="47"/>
        <end position="68"/>
    </location>
</feature>
<reference evidence="9" key="5">
    <citation type="journal article" date="2021" name="G3 (Bethesda)">
        <title>Aegilops tauschii genome assembly Aet v5.0 features greater sequence contiguity and improved annotation.</title>
        <authorList>
            <person name="Wang L."/>
            <person name="Zhu T."/>
            <person name="Rodriguez J.C."/>
            <person name="Deal K.R."/>
            <person name="Dubcovsky J."/>
            <person name="McGuire P.E."/>
            <person name="Lux T."/>
            <person name="Spannagl M."/>
            <person name="Mayer K.F.X."/>
            <person name="Baldrich P."/>
            <person name="Meyers B.C."/>
            <person name="Huo N."/>
            <person name="Gu Y.Q."/>
            <person name="Zhou H."/>
            <person name="Devos K.M."/>
            <person name="Bennetzen J.L."/>
            <person name="Unver T."/>
            <person name="Budak H."/>
            <person name="Gulick P.J."/>
            <person name="Galiba G."/>
            <person name="Kalapos B."/>
            <person name="Nelson D.R."/>
            <person name="Li P."/>
            <person name="You F.M."/>
            <person name="Luo M.C."/>
            <person name="Dvorak J."/>
        </authorList>
    </citation>
    <scope>NUCLEOTIDE SEQUENCE [LARGE SCALE GENOMIC DNA]</scope>
    <source>
        <strain evidence="9">cv. AL8/78</strain>
    </source>
</reference>
<evidence type="ECO:0000256" key="8">
    <source>
        <dbReference type="SAM" id="Phobius"/>
    </source>
</evidence>
<comment type="similarity">
    <text evidence="6">Belongs to the cytochrome c oxidase subunit 6A family.</text>
</comment>
<name>A0A453LWU2_AEGTS</name>
<feature type="transmembrane region" description="Helical" evidence="8">
    <location>
        <begin position="134"/>
        <end position="153"/>
    </location>
</feature>
<comment type="subcellular location">
    <subcellularLocation>
        <location evidence="1">Mitochondrion inner membrane</location>
    </subcellularLocation>
</comment>
<feature type="region of interest" description="Disordered" evidence="7">
    <location>
        <begin position="1"/>
        <end position="35"/>
    </location>
</feature>
<dbReference type="GO" id="GO:0030234">
    <property type="term" value="F:enzyme regulator activity"/>
    <property type="evidence" value="ECO:0007669"/>
    <property type="project" value="TreeGrafter"/>
</dbReference>
<dbReference type="FunFam" id="4.10.95.10:FF:000002">
    <property type="entry name" value="Cytochrome c oxidase subunit Via"/>
    <property type="match status" value="1"/>
</dbReference>
<feature type="compositionally biased region" description="Basic and acidic residues" evidence="7">
    <location>
        <begin position="1"/>
        <end position="15"/>
    </location>
</feature>
<reference evidence="10" key="2">
    <citation type="journal article" date="2017" name="Nat. Plants">
        <title>The Aegilops tauschii genome reveals multiple impacts of transposons.</title>
        <authorList>
            <person name="Zhao G."/>
            <person name="Zou C."/>
            <person name="Li K."/>
            <person name="Wang K."/>
            <person name="Li T."/>
            <person name="Gao L."/>
            <person name="Zhang X."/>
            <person name="Wang H."/>
            <person name="Yang Z."/>
            <person name="Liu X."/>
            <person name="Jiang W."/>
            <person name="Mao L."/>
            <person name="Kong X."/>
            <person name="Jiao Y."/>
            <person name="Jia J."/>
        </authorList>
    </citation>
    <scope>NUCLEOTIDE SEQUENCE [LARGE SCALE GENOMIC DNA]</scope>
    <source>
        <strain evidence="10">cv. AL8/78</strain>
    </source>
</reference>
<feature type="compositionally biased region" description="Low complexity" evidence="7">
    <location>
        <begin position="47"/>
        <end position="62"/>
    </location>
</feature>
<dbReference type="Proteomes" id="UP000015105">
    <property type="component" value="Chromosome 5D"/>
</dbReference>
<evidence type="ECO:0000256" key="6">
    <source>
        <dbReference type="RuleBase" id="RU004396"/>
    </source>
</evidence>